<evidence type="ECO:0000313" key="3">
    <source>
        <dbReference type="Proteomes" id="UP000053660"/>
    </source>
</evidence>
<dbReference type="Proteomes" id="UP000053660">
    <property type="component" value="Unassembled WGS sequence"/>
</dbReference>
<dbReference type="InterPro" id="IPR035940">
    <property type="entry name" value="CAP_sf"/>
</dbReference>
<protein>
    <recommendedName>
        <fullName evidence="1">SCP domain-containing protein</fullName>
    </recommendedName>
</protein>
<evidence type="ECO:0000259" key="1">
    <source>
        <dbReference type="Pfam" id="PF00188"/>
    </source>
</evidence>
<proteinExistence type="predicted"/>
<keyword evidence="3" id="KW-1185">Reference proteome</keyword>
<dbReference type="AlphaFoldDB" id="A0A0B1S0A5"/>
<sequence>MMVAQGTVKNGRNPYNCPNAADMYQMKYDCNLEASALKFAKQCTLLASPTSARSGQGENVYAGSLVTNKLSAAETVSCGMILLRS</sequence>
<reference evidence="2 3" key="1">
    <citation type="submission" date="2014-03" db="EMBL/GenBank/DDBJ databases">
        <title>Draft genome of the hookworm Oesophagostomum dentatum.</title>
        <authorList>
            <person name="Mitreva M."/>
        </authorList>
    </citation>
    <scope>NUCLEOTIDE SEQUENCE [LARGE SCALE GENOMIC DNA]</scope>
    <source>
        <strain evidence="2 3">OD-Hann</strain>
    </source>
</reference>
<dbReference type="InterPro" id="IPR014044">
    <property type="entry name" value="CAP_dom"/>
</dbReference>
<organism evidence="2 3">
    <name type="scientific">Oesophagostomum dentatum</name>
    <name type="common">Nodular worm</name>
    <dbReference type="NCBI Taxonomy" id="61180"/>
    <lineage>
        <taxon>Eukaryota</taxon>
        <taxon>Metazoa</taxon>
        <taxon>Ecdysozoa</taxon>
        <taxon>Nematoda</taxon>
        <taxon>Chromadorea</taxon>
        <taxon>Rhabditida</taxon>
        <taxon>Rhabditina</taxon>
        <taxon>Rhabditomorpha</taxon>
        <taxon>Strongyloidea</taxon>
        <taxon>Strongylidae</taxon>
        <taxon>Oesophagostomum</taxon>
    </lineage>
</organism>
<dbReference type="Pfam" id="PF00188">
    <property type="entry name" value="CAP"/>
    <property type="match status" value="1"/>
</dbReference>
<feature type="domain" description="SCP" evidence="1">
    <location>
        <begin position="19"/>
        <end position="68"/>
    </location>
</feature>
<dbReference type="OrthoDB" id="5837771at2759"/>
<dbReference type="Gene3D" id="3.40.33.10">
    <property type="entry name" value="CAP"/>
    <property type="match status" value="1"/>
</dbReference>
<dbReference type="EMBL" id="KN611275">
    <property type="protein sequence ID" value="KHJ76922.1"/>
    <property type="molecule type" value="Genomic_DNA"/>
</dbReference>
<evidence type="ECO:0000313" key="2">
    <source>
        <dbReference type="EMBL" id="KHJ76922.1"/>
    </source>
</evidence>
<name>A0A0B1S0A5_OESDE</name>
<dbReference type="SUPFAM" id="SSF55797">
    <property type="entry name" value="PR-1-like"/>
    <property type="match status" value="1"/>
</dbReference>
<gene>
    <name evidence="2" type="ORF">OESDEN_23458</name>
</gene>
<accession>A0A0B1S0A5</accession>